<evidence type="ECO:0008006" key="3">
    <source>
        <dbReference type="Google" id="ProtNLM"/>
    </source>
</evidence>
<proteinExistence type="predicted"/>
<name>A0A6I3JEH0_9ACTN</name>
<dbReference type="Proteomes" id="UP000433406">
    <property type="component" value="Unassembled WGS sequence"/>
</dbReference>
<protein>
    <recommendedName>
        <fullName evidence="3">Helix-turn-helix domain-containing protein</fullName>
    </recommendedName>
</protein>
<comment type="caution">
    <text evidence="1">The sequence shown here is derived from an EMBL/GenBank/DDBJ whole genome shotgun (WGS) entry which is preliminary data.</text>
</comment>
<sequence>MTFPLTPRDHYDVVVTREARHWVLEVEGVGATNVRRLTEADDWVRDLVATMTDQPVPDSTTFRYTVAGKLGDQIREVRRRQEAAEEQAAAAAAAAKALVGEMVLHEGISQADAAKALGVSKQRVSQLVR</sequence>
<gene>
    <name evidence="1" type="ORF">GGQ22_15640</name>
</gene>
<dbReference type="AlphaFoldDB" id="A0A6I3JEH0"/>
<organism evidence="1 2">
    <name type="scientific">Nocardioides marmotae</name>
    <dbReference type="NCBI Taxonomy" id="2663857"/>
    <lineage>
        <taxon>Bacteria</taxon>
        <taxon>Bacillati</taxon>
        <taxon>Actinomycetota</taxon>
        <taxon>Actinomycetes</taxon>
        <taxon>Propionibacteriales</taxon>
        <taxon>Nocardioidaceae</taxon>
        <taxon>Nocardioides</taxon>
    </lineage>
</organism>
<evidence type="ECO:0000313" key="1">
    <source>
        <dbReference type="EMBL" id="MTB96507.1"/>
    </source>
</evidence>
<evidence type="ECO:0000313" key="2">
    <source>
        <dbReference type="Proteomes" id="UP000433406"/>
    </source>
</evidence>
<reference evidence="1 2" key="1">
    <citation type="submission" date="2019-10" db="EMBL/GenBank/DDBJ databases">
        <title>Nocardioides novel species isolated from the excrement of Marmot.</title>
        <authorList>
            <person name="Zhang G."/>
        </authorList>
    </citation>
    <scope>NUCLEOTIDE SEQUENCE [LARGE SCALE GENOMIC DNA]</scope>
    <source>
        <strain evidence="2">zg-579</strain>
    </source>
</reference>
<dbReference type="EMBL" id="WLCI01000016">
    <property type="protein sequence ID" value="MTB96507.1"/>
    <property type="molecule type" value="Genomic_DNA"/>
</dbReference>
<dbReference type="CDD" id="cd00093">
    <property type="entry name" value="HTH_XRE"/>
    <property type="match status" value="1"/>
</dbReference>
<dbReference type="RefSeq" id="WP_154616375.1">
    <property type="nucleotide sequence ID" value="NZ_CP053660.1"/>
</dbReference>
<keyword evidence="2" id="KW-1185">Reference proteome</keyword>
<dbReference type="InterPro" id="IPR001387">
    <property type="entry name" value="Cro/C1-type_HTH"/>
</dbReference>
<accession>A0A6I3JEH0</accession>